<dbReference type="PANTHER" id="PTHR48104:SF30">
    <property type="entry name" value="METACASPASE-1"/>
    <property type="match status" value="1"/>
</dbReference>
<reference evidence="2 3" key="1">
    <citation type="journal article" date="2020" name="Sci. Rep.">
        <title>A novel cyanobacterial geosmin producer, revising GeoA distribution and dispersion patterns in Bacteria.</title>
        <authorList>
            <person name="Churro C."/>
            <person name="Semedo-Aguiar A.P."/>
            <person name="Silva A.D."/>
            <person name="Pereira-Leal J.B."/>
            <person name="Leite R.B."/>
        </authorList>
    </citation>
    <scope>NUCLEOTIDE SEQUENCE [LARGE SCALE GENOMIC DNA]</scope>
    <source>
        <strain evidence="2 3">IPMA8</strain>
    </source>
</reference>
<dbReference type="InterPro" id="IPR011600">
    <property type="entry name" value="Pept_C14_caspase"/>
</dbReference>
<keyword evidence="3" id="KW-1185">Reference proteome</keyword>
<dbReference type="Gene3D" id="3.40.50.1460">
    <property type="match status" value="1"/>
</dbReference>
<dbReference type="InterPro" id="IPR050452">
    <property type="entry name" value="Metacaspase"/>
</dbReference>
<accession>A0ABX2CVP3</accession>
<evidence type="ECO:0000313" key="2">
    <source>
        <dbReference type="EMBL" id="NQE34464.1"/>
    </source>
</evidence>
<sequence length="718" mass="76517">MGLKRREFLQQAGRVLAAIGISETLWLRLGDRYLQALAQPTARKLALLVGVDKYPDSPLHGCVTDVELQRELLIYRFGFAPSDILTLTDAQATRDNIETAFVTHLSGQAKPGDVVVFHFSGCGSRVSLAESPGIMQNSLVPADDVLPLLANRAVNDMLEETLLLLVRSLATENAIAILDTSYTYPGSRKNGNFRIRSRPRPTTGEPSLAELTFAEDLKSSPNLRPAAAVLAAGANSQLAAEQEWNGFTAGLFTYALTQTLWWATPATSFSVSFSRAAGTVEQMTGLSQEPQIRHHDLTAPLAVNFSSLMLNSPASDGAVTAVEEGGKTVHLWLGGLSPGVLECSGGSVLAVDSSAGARLLLRGRTGLSAKAQVLDKPDRIDGQLTAGELVREEIRVLPRNIGLTVALDSGLERIERVDATSAFSTLPQLAAVGSEQPADCRFGRVPETSLAETVSAHEPGLSQSRYGLFSLAQILIPDTQGDGGEAVKVAVQRLIPQLKALQAGKLLRLTVNEGSSRLKVRAVLATLAPQARTVAQREPVRAGGDYRLEPLSGESEKSVSNYILSVEKGSSLQYELYNDSDRPVYFAVFCTDSAGRLSVLGAEGEMSRAIAPGENLTVPAAGANGWAVSGPIGLAEIVIIFSENPFAQTLAAIEAEMPQTRDAQSIRVLLNPLNVARAVLEDLHAASIPGVQKVGISTDDLALDVSVWATLSFVYRVV</sequence>
<protein>
    <recommendedName>
        <fullName evidence="1">Peptidase C14 caspase domain-containing protein</fullName>
    </recommendedName>
</protein>
<name>A0ABX2CVP3_9CYAN</name>
<proteinExistence type="predicted"/>
<evidence type="ECO:0000313" key="3">
    <source>
        <dbReference type="Proteomes" id="UP000702425"/>
    </source>
</evidence>
<comment type="caution">
    <text evidence="2">The sequence shown here is derived from an EMBL/GenBank/DDBJ whole genome shotgun (WGS) entry which is preliminary data.</text>
</comment>
<dbReference type="InterPro" id="IPR011189">
    <property type="entry name" value="UCP_caspase_lke"/>
</dbReference>
<dbReference type="SUPFAM" id="SSF52129">
    <property type="entry name" value="Caspase-like"/>
    <property type="match status" value="1"/>
</dbReference>
<dbReference type="Proteomes" id="UP000702425">
    <property type="component" value="Unassembled WGS sequence"/>
</dbReference>
<dbReference type="InterPro" id="IPR029030">
    <property type="entry name" value="Caspase-like_dom_sf"/>
</dbReference>
<dbReference type="PANTHER" id="PTHR48104">
    <property type="entry name" value="METACASPASE-4"/>
    <property type="match status" value="1"/>
</dbReference>
<feature type="domain" description="Peptidase C14 caspase" evidence="1">
    <location>
        <begin position="43"/>
        <end position="300"/>
    </location>
</feature>
<gene>
    <name evidence="2" type="ORF">E5S67_02190</name>
</gene>
<dbReference type="RefSeq" id="WP_172187073.1">
    <property type="nucleotide sequence ID" value="NZ_CAWPPK010000244.1"/>
</dbReference>
<dbReference type="Pfam" id="PF00656">
    <property type="entry name" value="Peptidase_C14"/>
    <property type="match status" value="1"/>
</dbReference>
<evidence type="ECO:0000259" key="1">
    <source>
        <dbReference type="Pfam" id="PF00656"/>
    </source>
</evidence>
<dbReference type="EMBL" id="SRRZ01000032">
    <property type="protein sequence ID" value="NQE34464.1"/>
    <property type="molecule type" value="Genomic_DNA"/>
</dbReference>
<organism evidence="2 3">
    <name type="scientific">Microcoleus asticus IPMA8</name>
    <dbReference type="NCBI Taxonomy" id="2563858"/>
    <lineage>
        <taxon>Bacteria</taxon>
        <taxon>Bacillati</taxon>
        <taxon>Cyanobacteriota</taxon>
        <taxon>Cyanophyceae</taxon>
        <taxon>Oscillatoriophycideae</taxon>
        <taxon>Oscillatoriales</taxon>
        <taxon>Microcoleaceae</taxon>
        <taxon>Microcoleus</taxon>
        <taxon>Microcoleus asticus</taxon>
    </lineage>
</organism>
<dbReference type="PIRSF" id="PIRSF007398">
    <property type="entry name" value="Sll0148_caspase"/>
    <property type="match status" value="1"/>
</dbReference>